<keyword evidence="1" id="KW-0812">Transmembrane</keyword>
<dbReference type="SUPFAM" id="SSF53300">
    <property type="entry name" value="vWA-like"/>
    <property type="match status" value="1"/>
</dbReference>
<dbReference type="PROSITE" id="PS50234">
    <property type="entry name" value="VWFA"/>
    <property type="match status" value="1"/>
</dbReference>
<evidence type="ECO:0000313" key="4">
    <source>
        <dbReference type="Proteomes" id="UP000272464"/>
    </source>
</evidence>
<dbReference type="PANTHER" id="PTHR10579:SF43">
    <property type="entry name" value="ZINC FINGER (C3HC4-TYPE RING FINGER) FAMILY PROTEIN"/>
    <property type="match status" value="1"/>
</dbReference>
<dbReference type="InterPro" id="IPR036465">
    <property type="entry name" value="vWFA_dom_sf"/>
</dbReference>
<sequence length="425" mass="45303">MQRKFNLLLTLFSLIGGVIGFAIGEWLLAELGGKWPNLLIIGLYFGILALSVGLSCLIAEMILPRLNGTSWRQRYVDASWKLLVPATLVMLFVVSLALEFVYELNGGGVKQVKDIAMVIDSSGSMKQNDPKNDRYEAAKKLVDKMDGDKRVAVITFNDGANIIQPFVRLSDQAARTGVKSAIDSIPSTDGGTNIGLALTETMKHITDQSQGGQGTMVILLSDGVSNVDLNSTLAEYKNRHIAVNTVGLNLVDSSGSNLLQTIASQTGGSYSDVSNAGNLSFVFQQIYDTLGDRTLITERTGPAADSVYYAIVRIAALLIIGVALGIALGLMFDNRYLARSFGIGGAVSGLLAGLILELGLSGHEHADVLCRLTADVVLAAVITLFAWIVPIKEHYRSSRGRALAGQTRGVGSFAGGSNDTRSKGF</sequence>
<dbReference type="SMART" id="SM00327">
    <property type="entry name" value="VWA"/>
    <property type="match status" value="1"/>
</dbReference>
<dbReference type="PANTHER" id="PTHR10579">
    <property type="entry name" value="CALCIUM-ACTIVATED CHLORIDE CHANNEL REGULATOR"/>
    <property type="match status" value="1"/>
</dbReference>
<name>A0A3S1D9V4_9BACL</name>
<comment type="caution">
    <text evidence="3">The sequence shown here is derived from an EMBL/GenBank/DDBJ whole genome shotgun (WGS) entry which is preliminary data.</text>
</comment>
<dbReference type="InterPro" id="IPR051266">
    <property type="entry name" value="CLCR"/>
</dbReference>
<dbReference type="Proteomes" id="UP000272464">
    <property type="component" value="Unassembled WGS sequence"/>
</dbReference>
<feature type="transmembrane region" description="Helical" evidence="1">
    <location>
        <begin position="341"/>
        <end position="360"/>
    </location>
</feature>
<keyword evidence="1" id="KW-1133">Transmembrane helix</keyword>
<evidence type="ECO:0000259" key="2">
    <source>
        <dbReference type="PROSITE" id="PS50234"/>
    </source>
</evidence>
<reference evidence="3 4" key="1">
    <citation type="submission" date="2018-12" db="EMBL/GenBank/DDBJ databases">
        <authorList>
            <person name="Sun L."/>
            <person name="Chen Z."/>
        </authorList>
    </citation>
    <scope>NUCLEOTIDE SEQUENCE [LARGE SCALE GENOMIC DNA]</scope>
    <source>
        <strain evidence="3 4">3-5-3</strain>
    </source>
</reference>
<protein>
    <submittedName>
        <fullName evidence="3">VWA domain-containing protein</fullName>
    </submittedName>
</protein>
<evidence type="ECO:0000256" key="1">
    <source>
        <dbReference type="SAM" id="Phobius"/>
    </source>
</evidence>
<dbReference type="CDD" id="cd00198">
    <property type="entry name" value="vWFA"/>
    <property type="match status" value="1"/>
</dbReference>
<dbReference type="AlphaFoldDB" id="A0A3S1D9V4"/>
<dbReference type="OrthoDB" id="6206554at2"/>
<dbReference type="Pfam" id="PF00092">
    <property type="entry name" value="VWA"/>
    <property type="match status" value="1"/>
</dbReference>
<feature type="transmembrane region" description="Helical" evidence="1">
    <location>
        <begin position="82"/>
        <end position="102"/>
    </location>
</feature>
<dbReference type="InterPro" id="IPR002035">
    <property type="entry name" value="VWF_A"/>
</dbReference>
<dbReference type="Gene3D" id="3.40.50.410">
    <property type="entry name" value="von Willebrand factor, type A domain"/>
    <property type="match status" value="1"/>
</dbReference>
<gene>
    <name evidence="3" type="ORF">EJP77_10245</name>
</gene>
<dbReference type="RefSeq" id="WP_127199138.1">
    <property type="nucleotide sequence ID" value="NZ_RZNX01000003.1"/>
</dbReference>
<accession>A0A3S1D9V4</accession>
<organism evidence="3 4">
    <name type="scientific">Paenibacillus zeisoli</name>
    <dbReference type="NCBI Taxonomy" id="2496267"/>
    <lineage>
        <taxon>Bacteria</taxon>
        <taxon>Bacillati</taxon>
        <taxon>Bacillota</taxon>
        <taxon>Bacilli</taxon>
        <taxon>Bacillales</taxon>
        <taxon>Paenibacillaceae</taxon>
        <taxon>Paenibacillus</taxon>
    </lineage>
</organism>
<evidence type="ECO:0000313" key="3">
    <source>
        <dbReference type="EMBL" id="RUT31758.1"/>
    </source>
</evidence>
<dbReference type="EMBL" id="RZNX01000003">
    <property type="protein sequence ID" value="RUT31758.1"/>
    <property type="molecule type" value="Genomic_DNA"/>
</dbReference>
<proteinExistence type="predicted"/>
<keyword evidence="4" id="KW-1185">Reference proteome</keyword>
<feature type="transmembrane region" description="Helical" evidence="1">
    <location>
        <begin position="38"/>
        <end position="62"/>
    </location>
</feature>
<feature type="transmembrane region" description="Helical" evidence="1">
    <location>
        <begin position="307"/>
        <end position="329"/>
    </location>
</feature>
<feature type="domain" description="VWFA" evidence="2">
    <location>
        <begin position="114"/>
        <end position="290"/>
    </location>
</feature>
<feature type="transmembrane region" description="Helical" evidence="1">
    <location>
        <begin position="372"/>
        <end position="391"/>
    </location>
</feature>
<keyword evidence="1" id="KW-0472">Membrane</keyword>